<dbReference type="InterPro" id="IPR013604">
    <property type="entry name" value="7TM_chemorcpt"/>
</dbReference>
<organism evidence="9">
    <name type="scientific">Hycleus phaleratus</name>
    <dbReference type="NCBI Taxonomy" id="1248972"/>
    <lineage>
        <taxon>Eukaryota</taxon>
        <taxon>Metazoa</taxon>
        <taxon>Ecdysozoa</taxon>
        <taxon>Arthropoda</taxon>
        <taxon>Hexapoda</taxon>
        <taxon>Insecta</taxon>
        <taxon>Pterygota</taxon>
        <taxon>Neoptera</taxon>
        <taxon>Endopterygota</taxon>
        <taxon>Coleoptera</taxon>
        <taxon>Polyphaga</taxon>
        <taxon>Cucujiformia</taxon>
        <taxon>Meloidae</taxon>
        <taxon>Meloinae</taxon>
        <taxon>Hycleus</taxon>
    </lineage>
</organism>
<dbReference type="GO" id="GO:0050909">
    <property type="term" value="P:sensory perception of taste"/>
    <property type="evidence" value="ECO:0007669"/>
    <property type="project" value="InterPro"/>
</dbReference>
<dbReference type="GO" id="GO:0043025">
    <property type="term" value="C:neuronal cell body"/>
    <property type="evidence" value="ECO:0007669"/>
    <property type="project" value="TreeGrafter"/>
</dbReference>
<evidence type="ECO:0000256" key="6">
    <source>
        <dbReference type="ARBA" id="ARBA00023170"/>
    </source>
</evidence>
<keyword evidence="5 8" id="KW-0472">Membrane</keyword>
<sequence>MIAQKLSEIDGLLGWQSDDFKPEIRLKLSFIVCVLIIVTITVTSGIITLTYSLSFYIPLTVILFNTFYLTDILKSLLERFKYINYLLPVYLQNNTERRRHNNLRNRQEQIINIEYIEKLVNIHCRLVNILKTINQYVNTGTIITLIAMFSIIINGIYSSIFDFINEDIESIPFMLADITVNLWDIFWLFSYIPTWSRLDKEISRTSTHIHELWNKYTLTDCIDSRIRQLILLSTKLNNNQPEFTVAGFFPLNESSIFMVSQFEQTW</sequence>
<evidence type="ECO:0000256" key="2">
    <source>
        <dbReference type="ARBA" id="ARBA00022475"/>
    </source>
</evidence>
<feature type="transmembrane region" description="Helical" evidence="8">
    <location>
        <begin position="28"/>
        <end position="49"/>
    </location>
</feature>
<reference evidence="9" key="1">
    <citation type="submission" date="2017-06" db="EMBL/GenBank/DDBJ databases">
        <title>Comparative transcriptome analysis of chemosensory genes in two sister blister beetles provides insights into chemosensory adaptability.</title>
        <authorList>
            <person name="Wu Y."/>
            <person name="Chen X."/>
        </authorList>
    </citation>
    <scope>NUCLEOTIDE SEQUENCE</scope>
</reference>
<comment type="subcellular location">
    <subcellularLocation>
        <location evidence="1">Cell membrane</location>
        <topology evidence="1">Multi-pass membrane protein</topology>
    </subcellularLocation>
</comment>
<dbReference type="PANTHER" id="PTHR21143:SF133">
    <property type="entry name" value="GUSTATORY AND PHEROMONE RECEPTOR 32A-RELATED"/>
    <property type="match status" value="1"/>
</dbReference>
<keyword evidence="6" id="KW-0675">Receptor</keyword>
<evidence type="ECO:0000256" key="3">
    <source>
        <dbReference type="ARBA" id="ARBA00022692"/>
    </source>
</evidence>
<accession>A0A2U9NJI4</accession>
<dbReference type="GO" id="GO:0030424">
    <property type="term" value="C:axon"/>
    <property type="evidence" value="ECO:0007669"/>
    <property type="project" value="TreeGrafter"/>
</dbReference>
<name>A0A2U9NJI4_9CUCU</name>
<dbReference type="EMBL" id="MF385142">
    <property type="protein sequence ID" value="AWT23314.1"/>
    <property type="molecule type" value="mRNA"/>
</dbReference>
<evidence type="ECO:0000256" key="8">
    <source>
        <dbReference type="SAM" id="Phobius"/>
    </source>
</evidence>
<dbReference type="GO" id="GO:0007635">
    <property type="term" value="P:chemosensory behavior"/>
    <property type="evidence" value="ECO:0007669"/>
    <property type="project" value="TreeGrafter"/>
</dbReference>
<dbReference type="GO" id="GO:0008049">
    <property type="term" value="P:male courtship behavior"/>
    <property type="evidence" value="ECO:0007669"/>
    <property type="project" value="TreeGrafter"/>
</dbReference>
<evidence type="ECO:0000256" key="1">
    <source>
        <dbReference type="ARBA" id="ARBA00004651"/>
    </source>
</evidence>
<feature type="transmembrane region" description="Helical" evidence="8">
    <location>
        <begin position="136"/>
        <end position="158"/>
    </location>
</feature>
<dbReference type="AlphaFoldDB" id="A0A2U9NJI4"/>
<feature type="transmembrane region" description="Helical" evidence="8">
    <location>
        <begin position="55"/>
        <end position="73"/>
    </location>
</feature>
<keyword evidence="7" id="KW-0807">Transducer</keyword>
<evidence type="ECO:0000256" key="5">
    <source>
        <dbReference type="ARBA" id="ARBA00023136"/>
    </source>
</evidence>
<dbReference type="Pfam" id="PF08395">
    <property type="entry name" value="7tm_7"/>
    <property type="match status" value="1"/>
</dbReference>
<keyword evidence="4 8" id="KW-1133">Transmembrane helix</keyword>
<feature type="transmembrane region" description="Helical" evidence="8">
    <location>
        <begin position="170"/>
        <end position="192"/>
    </location>
</feature>
<keyword evidence="2" id="KW-1003">Cell membrane</keyword>
<dbReference type="GO" id="GO:0005886">
    <property type="term" value="C:plasma membrane"/>
    <property type="evidence" value="ECO:0007669"/>
    <property type="project" value="UniProtKB-SubCell"/>
</dbReference>
<dbReference type="PANTHER" id="PTHR21143">
    <property type="entry name" value="INVERTEBRATE GUSTATORY RECEPTOR"/>
    <property type="match status" value="1"/>
</dbReference>
<evidence type="ECO:0000256" key="4">
    <source>
        <dbReference type="ARBA" id="ARBA00022989"/>
    </source>
</evidence>
<proteinExistence type="evidence at transcript level"/>
<keyword evidence="3 8" id="KW-0812">Transmembrane</keyword>
<evidence type="ECO:0000313" key="9">
    <source>
        <dbReference type="EMBL" id="AWT23314.1"/>
    </source>
</evidence>
<dbReference type="GO" id="GO:0007165">
    <property type="term" value="P:signal transduction"/>
    <property type="evidence" value="ECO:0007669"/>
    <property type="project" value="UniProtKB-KW"/>
</dbReference>
<evidence type="ECO:0000256" key="7">
    <source>
        <dbReference type="ARBA" id="ARBA00023224"/>
    </source>
</evidence>
<protein>
    <submittedName>
        <fullName evidence="9">GR6</fullName>
    </submittedName>
</protein>
<dbReference type="GO" id="GO:0030425">
    <property type="term" value="C:dendrite"/>
    <property type="evidence" value="ECO:0007669"/>
    <property type="project" value="TreeGrafter"/>
</dbReference>